<dbReference type="Pfam" id="PF00909">
    <property type="entry name" value="Ammonium_transp"/>
    <property type="match status" value="1"/>
</dbReference>
<evidence type="ECO:0000256" key="2">
    <source>
        <dbReference type="ARBA" id="ARBA00005887"/>
    </source>
</evidence>
<feature type="domain" description="Ammonium transporter AmtB-like" evidence="9">
    <location>
        <begin position="99"/>
        <end position="528"/>
    </location>
</feature>
<keyword evidence="6 8" id="KW-0472">Membrane</keyword>
<dbReference type="InterPro" id="IPR024041">
    <property type="entry name" value="NH4_transpt_AmtB-like_dom"/>
</dbReference>
<accession>A0A1J5SP23</accession>
<feature type="transmembrane region" description="Helical" evidence="8">
    <location>
        <begin position="274"/>
        <end position="295"/>
    </location>
</feature>
<feature type="transmembrane region" description="Helical" evidence="8">
    <location>
        <begin position="135"/>
        <end position="158"/>
    </location>
</feature>
<feature type="transmembrane region" description="Helical" evidence="8">
    <location>
        <begin position="200"/>
        <end position="221"/>
    </location>
</feature>
<evidence type="ECO:0000313" key="10">
    <source>
        <dbReference type="EMBL" id="OIR03420.1"/>
    </source>
</evidence>
<protein>
    <submittedName>
        <fullName evidence="10">Ammonia channel</fullName>
    </submittedName>
</protein>
<comment type="subcellular location">
    <subcellularLocation>
        <location evidence="1">Membrane</location>
        <topology evidence="1">Multi-pass membrane protein</topology>
    </subcellularLocation>
</comment>
<evidence type="ECO:0000259" key="9">
    <source>
        <dbReference type="Pfam" id="PF00909"/>
    </source>
</evidence>
<dbReference type="PROSITE" id="PS01219">
    <property type="entry name" value="AMMONIUM_TRANSP"/>
    <property type="match status" value="1"/>
</dbReference>
<proteinExistence type="inferred from homology"/>
<dbReference type="InterPro" id="IPR018047">
    <property type="entry name" value="Ammonium_transpt_CS"/>
</dbReference>
<dbReference type="InterPro" id="IPR001905">
    <property type="entry name" value="Ammonium_transpt"/>
</dbReference>
<feature type="transmembrane region" description="Helical" evidence="8">
    <location>
        <begin position="433"/>
        <end position="452"/>
    </location>
</feature>
<feature type="transmembrane region" description="Helical" evidence="8">
    <location>
        <begin position="233"/>
        <end position="254"/>
    </location>
</feature>
<feature type="transmembrane region" description="Helical" evidence="8">
    <location>
        <begin position="93"/>
        <end position="114"/>
    </location>
</feature>
<keyword evidence="5 8" id="KW-1133">Transmembrane helix</keyword>
<dbReference type="GO" id="GO:0008519">
    <property type="term" value="F:ammonium channel activity"/>
    <property type="evidence" value="ECO:0007669"/>
    <property type="project" value="InterPro"/>
</dbReference>
<dbReference type="AlphaFoldDB" id="A0A1J5SP23"/>
<dbReference type="PANTHER" id="PTHR11730">
    <property type="entry name" value="AMMONIUM TRANSPORTER"/>
    <property type="match status" value="1"/>
</dbReference>
<feature type="transmembrane region" description="Helical" evidence="8">
    <location>
        <begin position="379"/>
        <end position="397"/>
    </location>
</feature>
<dbReference type="Gene3D" id="1.10.3430.10">
    <property type="entry name" value="Ammonium transporter AmtB like domains"/>
    <property type="match status" value="1"/>
</dbReference>
<evidence type="ECO:0000256" key="8">
    <source>
        <dbReference type="SAM" id="Phobius"/>
    </source>
</evidence>
<dbReference type="EMBL" id="MLJW01000066">
    <property type="protein sequence ID" value="OIR03420.1"/>
    <property type="molecule type" value="Genomic_DNA"/>
</dbReference>
<organism evidence="10">
    <name type="scientific">mine drainage metagenome</name>
    <dbReference type="NCBI Taxonomy" id="410659"/>
    <lineage>
        <taxon>unclassified sequences</taxon>
        <taxon>metagenomes</taxon>
        <taxon>ecological metagenomes</taxon>
    </lineage>
</organism>
<evidence type="ECO:0000256" key="6">
    <source>
        <dbReference type="ARBA" id="ARBA00023136"/>
    </source>
</evidence>
<evidence type="ECO:0000256" key="5">
    <source>
        <dbReference type="ARBA" id="ARBA00022989"/>
    </source>
</evidence>
<dbReference type="SUPFAM" id="SSF111352">
    <property type="entry name" value="Ammonium transporter"/>
    <property type="match status" value="1"/>
</dbReference>
<keyword evidence="7" id="KW-0924">Ammonia transport</keyword>
<dbReference type="PANTHER" id="PTHR11730:SF6">
    <property type="entry name" value="AMMONIUM TRANSPORTER"/>
    <property type="match status" value="1"/>
</dbReference>
<keyword evidence="4 8" id="KW-0812">Transmembrane</keyword>
<comment type="similarity">
    <text evidence="2">Belongs to the ammonia transporter channel (TC 1.A.11.2) family.</text>
</comment>
<evidence type="ECO:0000256" key="7">
    <source>
        <dbReference type="ARBA" id="ARBA00023177"/>
    </source>
</evidence>
<dbReference type="GO" id="GO:0016020">
    <property type="term" value="C:membrane"/>
    <property type="evidence" value="ECO:0007669"/>
    <property type="project" value="UniProtKB-SubCell"/>
</dbReference>
<dbReference type="InterPro" id="IPR029020">
    <property type="entry name" value="Ammonium/urea_transptr"/>
</dbReference>
<comment type="caution">
    <text evidence="10">The sequence shown here is derived from an EMBL/GenBank/DDBJ whole genome shotgun (WGS) entry which is preliminary data.</text>
</comment>
<name>A0A1J5SP23_9ZZZZ</name>
<dbReference type="NCBIfam" id="TIGR00836">
    <property type="entry name" value="amt"/>
    <property type="match status" value="1"/>
</dbReference>
<feature type="transmembrane region" description="Helical" evidence="8">
    <location>
        <begin position="345"/>
        <end position="367"/>
    </location>
</feature>
<dbReference type="GO" id="GO:0097272">
    <property type="term" value="P:ammonium homeostasis"/>
    <property type="evidence" value="ECO:0007669"/>
    <property type="project" value="TreeGrafter"/>
</dbReference>
<keyword evidence="3" id="KW-0813">Transport</keyword>
<feature type="transmembrane region" description="Helical" evidence="8">
    <location>
        <begin position="403"/>
        <end position="421"/>
    </location>
</feature>
<reference evidence="10" key="1">
    <citation type="submission" date="2016-10" db="EMBL/GenBank/DDBJ databases">
        <title>Sequence of Gallionella enrichment culture.</title>
        <authorList>
            <person name="Poehlein A."/>
            <person name="Muehling M."/>
            <person name="Daniel R."/>
        </authorList>
    </citation>
    <scope>NUCLEOTIDE SEQUENCE</scope>
</reference>
<evidence type="ECO:0000256" key="1">
    <source>
        <dbReference type="ARBA" id="ARBA00004141"/>
    </source>
</evidence>
<evidence type="ECO:0000256" key="3">
    <source>
        <dbReference type="ARBA" id="ARBA00022448"/>
    </source>
</evidence>
<evidence type="ECO:0000256" key="4">
    <source>
        <dbReference type="ARBA" id="ARBA00022692"/>
    </source>
</evidence>
<feature type="transmembrane region" description="Helical" evidence="8">
    <location>
        <begin position="478"/>
        <end position="500"/>
    </location>
</feature>
<sequence>MTKFLSKTKVTRYFSAAMMMMLLLIMAVPMSTMAQDATGAKTGTFNDIDTTAAKVVDTLSKSKDTTVAGVSASVNKLATAVTTVANADGHNKIAINIMWTLITGFLVMFMQAGFAMVETGFTQKKNVAHTMTMNFLIYAIGMIGFWICGYAIMFGGALNPATLGGAPGVISHEVTVHLFGHDWNIAGSAGYFLSSKYYDVGVFTLFLFQMVFMDTTATIPTGAMAERWTLKSFVVYGFFISMFVYPLFGNWVWGGGWLATLGTNFGLGHGHVDFAGSSVVHMVGGVAALAGAIVIGPRYGKYGKDGSVKTIPGHNIPMAIIGTFILAFGWFGFNPGSTLAGSDLRIGIVAVNTMLASGAGALAALFYMYIKGGKADPGMIANGMLAGLVAITAPCAFVTSLSAVIIGAVAGILVILVYNFVDTKLKIDDPVGAFAVHGANGAWGVLSLGLFADGTYGDGWNGVAGNVKGLFYGDAKQFLAQCIGTLTCFVFVFVVMYFFFKLLNKVIPLRSKEADEIAGLDIPETGVHGYVD</sequence>
<gene>
    <name evidence="10" type="primary">amt_2</name>
    <name evidence="10" type="ORF">GALL_144920</name>
</gene>
<feature type="transmembrane region" description="Helical" evidence="8">
    <location>
        <begin position="316"/>
        <end position="333"/>
    </location>
</feature>